<evidence type="ECO:0000313" key="1">
    <source>
        <dbReference type="EMBL" id="UNZ04168.1"/>
    </source>
</evidence>
<organism evidence="1 2">
    <name type="scientific">Streptomyces rimosus subsp. rimosus</name>
    <dbReference type="NCBI Taxonomy" id="132474"/>
    <lineage>
        <taxon>Bacteria</taxon>
        <taxon>Bacillati</taxon>
        <taxon>Actinomycetota</taxon>
        <taxon>Actinomycetes</taxon>
        <taxon>Kitasatosporales</taxon>
        <taxon>Streptomycetaceae</taxon>
        <taxon>Streptomyces</taxon>
    </lineage>
</organism>
<proteinExistence type="predicted"/>
<gene>
    <name evidence="1" type="ORF">SRIMR7_18580</name>
</gene>
<dbReference type="Proteomes" id="UP000829494">
    <property type="component" value="Chromosome"/>
</dbReference>
<protein>
    <submittedName>
        <fullName evidence="1">Uncharacterized protein</fullName>
    </submittedName>
</protein>
<reference evidence="1 2" key="1">
    <citation type="submission" date="2022-03" db="EMBL/GenBank/DDBJ databases">
        <title>Complete genome of Streptomyces rimosus ssp. rimosus R7 (=ATCC 10970).</title>
        <authorList>
            <person name="Beganovic S."/>
            <person name="Ruckert C."/>
            <person name="Busche T."/>
            <person name="Kalinowski J."/>
            <person name="Wittmann C."/>
        </authorList>
    </citation>
    <scope>NUCLEOTIDE SEQUENCE [LARGE SCALE GENOMIC DNA]</scope>
    <source>
        <strain evidence="1 2">R7</strain>
    </source>
</reference>
<evidence type="ECO:0000313" key="2">
    <source>
        <dbReference type="Proteomes" id="UP000829494"/>
    </source>
</evidence>
<keyword evidence="2" id="KW-1185">Reference proteome</keyword>
<dbReference type="EMBL" id="CP094298">
    <property type="protein sequence ID" value="UNZ04168.1"/>
    <property type="molecule type" value="Genomic_DNA"/>
</dbReference>
<name>A0ABY3Z216_STRRM</name>
<sequence>MRHRIRRFTARVRELLVPTPTPPFTTLRAPVRPSPTPIAGLAPLAGPPLDLPYDGDASPLVRPYLAAFEARAHAWQTRRDARLRTMLGEFAV</sequence>
<accession>A0ABY3Z216</accession>